<sequence>MTHEVTINEKPLNKESFDGERLDSESLDDIFLDTESLSPDLVQSKNTPDSDQLREQLDKKEIEFSKTFVRRYRTWKATKNIKKSHKKPSKRLVVGGIGVARK</sequence>
<gene>
    <name evidence="1" type="ORF">KQP761_LOCUS32016</name>
    <name evidence="3" type="ORF">MBJ925_LOCUS33683</name>
    <name evidence="2" type="ORF">XDN619_LOCUS4576</name>
</gene>
<dbReference type="Proteomes" id="UP000663834">
    <property type="component" value="Unassembled WGS sequence"/>
</dbReference>
<dbReference type="EMBL" id="CAJNRE010018535">
    <property type="protein sequence ID" value="CAF2168478.1"/>
    <property type="molecule type" value="Genomic_DNA"/>
</dbReference>
<evidence type="ECO:0000313" key="4">
    <source>
        <dbReference type="Proteomes" id="UP000663887"/>
    </source>
</evidence>
<evidence type="ECO:0000313" key="3">
    <source>
        <dbReference type="EMBL" id="CAF2168478.1"/>
    </source>
</evidence>
<accession>A0A816MTN3</accession>
<reference evidence="2" key="1">
    <citation type="submission" date="2021-02" db="EMBL/GenBank/DDBJ databases">
        <authorList>
            <person name="Nowell W R."/>
        </authorList>
    </citation>
    <scope>NUCLEOTIDE SEQUENCE</scope>
</reference>
<name>A0A816MTN3_9BILA</name>
<comment type="caution">
    <text evidence="2">The sequence shown here is derived from an EMBL/GenBank/DDBJ whole genome shotgun (WGS) entry which is preliminary data.</text>
</comment>
<dbReference type="Proteomes" id="UP000663824">
    <property type="component" value="Unassembled WGS sequence"/>
</dbReference>
<dbReference type="Proteomes" id="UP000663887">
    <property type="component" value="Unassembled WGS sequence"/>
</dbReference>
<protein>
    <submittedName>
        <fullName evidence="2">Uncharacterized protein</fullName>
    </submittedName>
</protein>
<dbReference type="EMBL" id="CAJNRG010001040">
    <property type="protein sequence ID" value="CAF2026251.1"/>
    <property type="molecule type" value="Genomic_DNA"/>
</dbReference>
<dbReference type="EMBL" id="CAJNOW010017855">
    <property type="protein sequence ID" value="CAF1660890.1"/>
    <property type="molecule type" value="Genomic_DNA"/>
</dbReference>
<evidence type="ECO:0000313" key="2">
    <source>
        <dbReference type="EMBL" id="CAF2026251.1"/>
    </source>
</evidence>
<organism evidence="2 4">
    <name type="scientific">Rotaria magnacalcarata</name>
    <dbReference type="NCBI Taxonomy" id="392030"/>
    <lineage>
        <taxon>Eukaryota</taxon>
        <taxon>Metazoa</taxon>
        <taxon>Spiralia</taxon>
        <taxon>Gnathifera</taxon>
        <taxon>Rotifera</taxon>
        <taxon>Eurotatoria</taxon>
        <taxon>Bdelloidea</taxon>
        <taxon>Philodinida</taxon>
        <taxon>Philodinidae</taxon>
        <taxon>Rotaria</taxon>
    </lineage>
</organism>
<evidence type="ECO:0000313" key="1">
    <source>
        <dbReference type="EMBL" id="CAF1660890.1"/>
    </source>
</evidence>
<dbReference type="AlphaFoldDB" id="A0A816MTN3"/>
<proteinExistence type="predicted"/>